<organism evidence="8 9">
    <name type="scientific">Acaulospora morrowiae</name>
    <dbReference type="NCBI Taxonomy" id="94023"/>
    <lineage>
        <taxon>Eukaryota</taxon>
        <taxon>Fungi</taxon>
        <taxon>Fungi incertae sedis</taxon>
        <taxon>Mucoromycota</taxon>
        <taxon>Glomeromycotina</taxon>
        <taxon>Glomeromycetes</taxon>
        <taxon>Diversisporales</taxon>
        <taxon>Acaulosporaceae</taxon>
        <taxon>Acaulospora</taxon>
    </lineage>
</organism>
<dbReference type="InterPro" id="IPR051243">
    <property type="entry name" value="PcG_WD-repeat"/>
</dbReference>
<evidence type="ECO:0000256" key="6">
    <source>
        <dbReference type="PROSITE-ProRule" id="PRU00221"/>
    </source>
</evidence>
<keyword evidence="3" id="KW-0677">Repeat</keyword>
<keyword evidence="2 6" id="KW-0853">WD repeat</keyword>
<dbReference type="Gene3D" id="2.130.10.10">
    <property type="entry name" value="YVTN repeat-like/Quinoprotein amine dehydrogenase"/>
    <property type="match status" value="1"/>
</dbReference>
<keyword evidence="5" id="KW-0804">Transcription</keyword>
<proteinExistence type="inferred from homology"/>
<dbReference type="Pfam" id="PF00400">
    <property type="entry name" value="WD40"/>
    <property type="match status" value="1"/>
</dbReference>
<protein>
    <submittedName>
        <fullName evidence="8">6969_t:CDS:1</fullName>
    </submittedName>
</protein>
<dbReference type="AlphaFoldDB" id="A0A9N9IY53"/>
<reference evidence="8" key="1">
    <citation type="submission" date="2021-06" db="EMBL/GenBank/DDBJ databases">
        <authorList>
            <person name="Kallberg Y."/>
            <person name="Tangrot J."/>
            <person name="Rosling A."/>
        </authorList>
    </citation>
    <scope>NUCLEOTIDE SEQUENCE</scope>
    <source>
        <strain evidence="8">CL551</strain>
    </source>
</reference>
<feature type="non-terminal residue" evidence="8">
    <location>
        <position position="1"/>
    </location>
</feature>
<evidence type="ECO:0000313" key="9">
    <source>
        <dbReference type="Proteomes" id="UP000789342"/>
    </source>
</evidence>
<name>A0A9N9IY53_9GLOM</name>
<dbReference type="PROSITE" id="PS50294">
    <property type="entry name" value="WD_REPEATS_REGION"/>
    <property type="match status" value="1"/>
</dbReference>
<dbReference type="Proteomes" id="UP000789342">
    <property type="component" value="Unassembled WGS sequence"/>
</dbReference>
<evidence type="ECO:0000256" key="4">
    <source>
        <dbReference type="ARBA" id="ARBA00023015"/>
    </source>
</evidence>
<feature type="compositionally biased region" description="Low complexity" evidence="7">
    <location>
        <begin position="285"/>
        <end position="300"/>
    </location>
</feature>
<sequence length="364" mass="39914">APWLAVAGAIGLVKILNTSKGNIIQTLTGHASKDFSIRLWNVITGTPVVVFGGECGHREPVLSIDIHLSGDFLVSSGMDHSVKIWSLCTPVIKHTIESSFKPKPLSRIQQQQIQTSTCCKSHGHTSTPLFVHFPIFSTAQLHNNYVDCVRWYGDLLMSRCAADAKIIMWRPEVELVASDRSNVTTTIVGGPAVPSKQPTSFDIICEFEFDHCDIWFLRFGISQDYRLLATGNQIGQIFLWDLHEIPCLIDSYIEKKKLKSSGVKMDKVVKKKGGSGSNNKKSKIHNSSASDVSDGLSSTSKGVNNDGTSETKVCKPAVLGVDTCDSTIRQVTFSSNRQWMVAICDDATVWGWKLNREVSGQAAG</sequence>
<keyword evidence="9" id="KW-1185">Reference proteome</keyword>
<dbReference type="InterPro" id="IPR001680">
    <property type="entry name" value="WD40_rpt"/>
</dbReference>
<accession>A0A9N9IY53</accession>
<feature type="non-terminal residue" evidence="8">
    <location>
        <position position="364"/>
    </location>
</feature>
<dbReference type="InterPro" id="IPR015943">
    <property type="entry name" value="WD40/YVTN_repeat-like_dom_sf"/>
</dbReference>
<feature type="region of interest" description="Disordered" evidence="7">
    <location>
        <begin position="269"/>
        <end position="309"/>
    </location>
</feature>
<feature type="repeat" description="WD" evidence="6">
    <location>
        <begin position="54"/>
        <end position="87"/>
    </location>
</feature>
<gene>
    <name evidence="8" type="ORF">AMORRO_LOCUS15657</name>
</gene>
<evidence type="ECO:0000313" key="8">
    <source>
        <dbReference type="EMBL" id="CAG8756857.1"/>
    </source>
</evidence>
<evidence type="ECO:0000256" key="5">
    <source>
        <dbReference type="ARBA" id="ARBA00023163"/>
    </source>
</evidence>
<dbReference type="SUPFAM" id="SSF50978">
    <property type="entry name" value="WD40 repeat-like"/>
    <property type="match status" value="1"/>
</dbReference>
<evidence type="ECO:0000256" key="2">
    <source>
        <dbReference type="ARBA" id="ARBA00022574"/>
    </source>
</evidence>
<dbReference type="EMBL" id="CAJVPV010038532">
    <property type="protein sequence ID" value="CAG8756857.1"/>
    <property type="molecule type" value="Genomic_DNA"/>
</dbReference>
<keyword evidence="4" id="KW-0805">Transcription regulation</keyword>
<dbReference type="InterPro" id="IPR036322">
    <property type="entry name" value="WD40_repeat_dom_sf"/>
</dbReference>
<comment type="caution">
    <text evidence="8">The sequence shown here is derived from an EMBL/GenBank/DDBJ whole genome shotgun (WGS) entry which is preliminary data.</text>
</comment>
<evidence type="ECO:0000256" key="3">
    <source>
        <dbReference type="ARBA" id="ARBA00022737"/>
    </source>
</evidence>
<dbReference type="OrthoDB" id="7318948at2759"/>
<dbReference type="PROSITE" id="PS50082">
    <property type="entry name" value="WD_REPEATS_2"/>
    <property type="match status" value="1"/>
</dbReference>
<evidence type="ECO:0000256" key="1">
    <source>
        <dbReference type="ARBA" id="ARBA00008075"/>
    </source>
</evidence>
<comment type="similarity">
    <text evidence="1">Belongs to the WD repeat ESC family.</text>
</comment>
<dbReference type="SMART" id="SM00320">
    <property type="entry name" value="WD40"/>
    <property type="match status" value="4"/>
</dbReference>
<evidence type="ECO:0000256" key="7">
    <source>
        <dbReference type="SAM" id="MobiDB-lite"/>
    </source>
</evidence>
<dbReference type="PANTHER" id="PTHR10253">
    <property type="entry name" value="POLYCOMB PROTEIN"/>
    <property type="match status" value="1"/>
</dbReference>